<reference evidence="3" key="2">
    <citation type="submission" date="2020-09" db="EMBL/GenBank/DDBJ databases">
        <authorList>
            <person name="Sun Q."/>
            <person name="Ohkuma M."/>
        </authorList>
    </citation>
    <scope>NUCLEOTIDE SEQUENCE</scope>
    <source>
        <strain evidence="3">JCM 18487</strain>
    </source>
</reference>
<evidence type="ECO:0000256" key="1">
    <source>
        <dbReference type="SAM" id="Phobius"/>
    </source>
</evidence>
<keyword evidence="1" id="KW-0472">Membrane</keyword>
<dbReference type="PROSITE" id="PS51857">
    <property type="entry name" value="CSD_2"/>
    <property type="match status" value="1"/>
</dbReference>
<dbReference type="AlphaFoldDB" id="A0A917K8W7"/>
<dbReference type="InterPro" id="IPR002059">
    <property type="entry name" value="CSP_DNA-bd"/>
</dbReference>
<evidence type="ECO:0000313" key="4">
    <source>
        <dbReference type="Proteomes" id="UP000637695"/>
    </source>
</evidence>
<dbReference type="SUPFAM" id="SSF50249">
    <property type="entry name" value="Nucleic acid-binding proteins"/>
    <property type="match status" value="1"/>
</dbReference>
<dbReference type="Gene3D" id="2.40.50.140">
    <property type="entry name" value="Nucleic acid-binding proteins"/>
    <property type="match status" value="1"/>
</dbReference>
<comment type="caution">
    <text evidence="3">The sequence shown here is derived from an EMBL/GenBank/DDBJ whole genome shotgun (WGS) entry which is preliminary data.</text>
</comment>
<keyword evidence="1" id="KW-1133">Transmembrane helix</keyword>
<name>A0A917K8W7_9BACL</name>
<accession>A0A917K8W7</accession>
<dbReference type="InterPro" id="IPR011129">
    <property type="entry name" value="CSD"/>
</dbReference>
<keyword evidence="4" id="KW-1185">Reference proteome</keyword>
<organism evidence="3 4">
    <name type="scientific">Alicyclobacillus cellulosilyticus</name>
    <dbReference type="NCBI Taxonomy" id="1003997"/>
    <lineage>
        <taxon>Bacteria</taxon>
        <taxon>Bacillati</taxon>
        <taxon>Bacillota</taxon>
        <taxon>Bacilli</taxon>
        <taxon>Bacillales</taxon>
        <taxon>Alicyclobacillaceae</taxon>
        <taxon>Alicyclobacillus</taxon>
    </lineage>
</organism>
<dbReference type="InterPro" id="IPR012340">
    <property type="entry name" value="NA-bd_OB-fold"/>
</dbReference>
<dbReference type="EMBL" id="BMOY01000012">
    <property type="protein sequence ID" value="GGJ03333.1"/>
    <property type="molecule type" value="Genomic_DNA"/>
</dbReference>
<evidence type="ECO:0000259" key="2">
    <source>
        <dbReference type="PROSITE" id="PS51857"/>
    </source>
</evidence>
<protein>
    <recommendedName>
        <fullName evidence="2">CSD domain-containing protein</fullName>
    </recommendedName>
</protein>
<sequence>MTATAILAAWHPRTHVYAWLVGYLILFFLLLLIRSGGIVFAGVVKVFFPEEGYGWIVMDGGTEVFVHFSGIKGTGFRYLIPGQRVQFDISSTHKGDHRSPLAVNVEVLEE</sequence>
<dbReference type="PRINTS" id="PR00050">
    <property type="entry name" value="COLDSHOCK"/>
</dbReference>
<reference evidence="3" key="1">
    <citation type="journal article" date="2014" name="Int. J. Syst. Evol. Microbiol.">
        <title>Complete genome sequence of Corynebacterium casei LMG S-19264T (=DSM 44701T), isolated from a smear-ripened cheese.</title>
        <authorList>
            <consortium name="US DOE Joint Genome Institute (JGI-PGF)"/>
            <person name="Walter F."/>
            <person name="Albersmeier A."/>
            <person name="Kalinowski J."/>
            <person name="Ruckert C."/>
        </authorList>
    </citation>
    <scope>NUCLEOTIDE SEQUENCE</scope>
    <source>
        <strain evidence="3">JCM 18487</strain>
    </source>
</reference>
<dbReference type="RefSeq" id="WP_188881612.1">
    <property type="nucleotide sequence ID" value="NZ_BMOY01000012.1"/>
</dbReference>
<dbReference type="Pfam" id="PF00313">
    <property type="entry name" value="CSD"/>
    <property type="match status" value="1"/>
</dbReference>
<keyword evidence="1" id="KW-0812">Transmembrane</keyword>
<proteinExistence type="predicted"/>
<gene>
    <name evidence="3" type="ORF">GCM10010885_10760</name>
</gene>
<dbReference type="SMART" id="SM00357">
    <property type="entry name" value="CSP"/>
    <property type="match status" value="1"/>
</dbReference>
<evidence type="ECO:0000313" key="3">
    <source>
        <dbReference type="EMBL" id="GGJ03333.1"/>
    </source>
</evidence>
<dbReference type="Proteomes" id="UP000637695">
    <property type="component" value="Unassembled WGS sequence"/>
</dbReference>
<feature type="transmembrane region" description="Helical" evidence="1">
    <location>
        <begin position="20"/>
        <end position="48"/>
    </location>
</feature>
<feature type="domain" description="CSD" evidence="2">
    <location>
        <begin position="39"/>
        <end position="107"/>
    </location>
</feature>
<dbReference type="GO" id="GO:0003676">
    <property type="term" value="F:nucleic acid binding"/>
    <property type="evidence" value="ECO:0007669"/>
    <property type="project" value="InterPro"/>
</dbReference>